<sequence>EPLNYGYVAVYNNTDTSENLVNLTLDSNGKATFRWKNQSNYNYEVYYDNIDYNLNPTQLNSSWIKRDNYDIVGEKIRKHSVLLNATIPKDAPIFTVNETFYTNGSRTELGNKMINSAKINITTQRATTTVTSISVYYIDKNNYTDDNYRIYYNNTAGADWYRIIIDMRNPSETPATLAGDKYGVYGLRIVATGTNTSLIWGDLNVTLFETTNIYNVTDLVKMNIRVINEVGVGIVDVLVNVNGSIASKWAGDFNVTLETRDSASPSLKGIAYGRVNTQVTFWYLRGKTYNFTLDFFGSHKDLIINSSSDPGAWDFNQLPVYRYNYTPLTQTNFTFELYWGGGGVNSSWFQTRFKDTSVNDSVTWGELITIQTNFTSTDDNWDTSSAISLPATATCYIRSTGAGSSTLLQYDMNSIGNGIFRVNFSSSLLSAGDSGELYSIIIVGSKSGYSSPSNATNSVFIDAVSSFLTMHDYYNSLNSIIEINVIYGELVNLTFRYYKSPNTALLGATLTYKWLYFDPIQFYEDPLNPGYYTTIINSSVAEVWGLKSVEITAMQENYTTQTFFTSLSITERTTSLNGESDLLYLSTKVWVQNTNPFEFIYQDTMDGENIGNLTSMTYIWEQLYSNGTRIPGMQGSGILFQNNETKHILDFK</sequence>
<feature type="non-terminal residue" evidence="1">
    <location>
        <position position="652"/>
    </location>
</feature>
<protein>
    <submittedName>
        <fullName evidence="1">Uncharacterized protein</fullName>
    </submittedName>
</protein>
<feature type="non-terminal residue" evidence="1">
    <location>
        <position position="1"/>
    </location>
</feature>
<dbReference type="EMBL" id="LAZR01027331">
    <property type="protein sequence ID" value="KKL66044.1"/>
    <property type="molecule type" value="Genomic_DNA"/>
</dbReference>
<name>A0A0F9DWB0_9ZZZZ</name>
<accession>A0A0F9DWB0</accession>
<comment type="caution">
    <text evidence="1">The sequence shown here is derived from an EMBL/GenBank/DDBJ whole genome shotgun (WGS) entry which is preliminary data.</text>
</comment>
<evidence type="ECO:0000313" key="1">
    <source>
        <dbReference type="EMBL" id="KKL66044.1"/>
    </source>
</evidence>
<proteinExistence type="predicted"/>
<gene>
    <name evidence="1" type="ORF">LCGC14_2148920</name>
</gene>
<reference evidence="1" key="1">
    <citation type="journal article" date="2015" name="Nature">
        <title>Complex archaea that bridge the gap between prokaryotes and eukaryotes.</title>
        <authorList>
            <person name="Spang A."/>
            <person name="Saw J.H."/>
            <person name="Jorgensen S.L."/>
            <person name="Zaremba-Niedzwiedzka K."/>
            <person name="Martijn J."/>
            <person name="Lind A.E."/>
            <person name="van Eijk R."/>
            <person name="Schleper C."/>
            <person name="Guy L."/>
            <person name="Ettema T.J."/>
        </authorList>
    </citation>
    <scope>NUCLEOTIDE SEQUENCE</scope>
</reference>
<organism evidence="1">
    <name type="scientific">marine sediment metagenome</name>
    <dbReference type="NCBI Taxonomy" id="412755"/>
    <lineage>
        <taxon>unclassified sequences</taxon>
        <taxon>metagenomes</taxon>
        <taxon>ecological metagenomes</taxon>
    </lineage>
</organism>
<dbReference type="AlphaFoldDB" id="A0A0F9DWB0"/>